<accession>A0A0E9RJ88</accession>
<evidence type="ECO:0000256" key="1">
    <source>
        <dbReference type="SAM" id="MobiDB-lite"/>
    </source>
</evidence>
<name>A0A0E9RJ88_ANGAN</name>
<reference evidence="2" key="2">
    <citation type="journal article" date="2015" name="Fish Shellfish Immunol.">
        <title>Early steps in the European eel (Anguilla anguilla)-Vibrio vulnificus interaction in the gills: Role of the RtxA13 toxin.</title>
        <authorList>
            <person name="Callol A."/>
            <person name="Pajuelo D."/>
            <person name="Ebbesson L."/>
            <person name="Teles M."/>
            <person name="MacKenzie S."/>
            <person name="Amaro C."/>
        </authorList>
    </citation>
    <scope>NUCLEOTIDE SEQUENCE</scope>
</reference>
<feature type="compositionally biased region" description="Polar residues" evidence="1">
    <location>
        <begin position="1"/>
        <end position="13"/>
    </location>
</feature>
<dbReference type="AlphaFoldDB" id="A0A0E9RJ88"/>
<protein>
    <submittedName>
        <fullName evidence="2">Uncharacterized protein</fullName>
    </submittedName>
</protein>
<reference evidence="2" key="1">
    <citation type="submission" date="2014-11" db="EMBL/GenBank/DDBJ databases">
        <authorList>
            <person name="Amaro Gonzalez C."/>
        </authorList>
    </citation>
    <scope>NUCLEOTIDE SEQUENCE</scope>
</reference>
<organism evidence="2">
    <name type="scientific">Anguilla anguilla</name>
    <name type="common">European freshwater eel</name>
    <name type="synonym">Muraena anguilla</name>
    <dbReference type="NCBI Taxonomy" id="7936"/>
    <lineage>
        <taxon>Eukaryota</taxon>
        <taxon>Metazoa</taxon>
        <taxon>Chordata</taxon>
        <taxon>Craniata</taxon>
        <taxon>Vertebrata</taxon>
        <taxon>Euteleostomi</taxon>
        <taxon>Actinopterygii</taxon>
        <taxon>Neopterygii</taxon>
        <taxon>Teleostei</taxon>
        <taxon>Anguilliformes</taxon>
        <taxon>Anguillidae</taxon>
        <taxon>Anguilla</taxon>
    </lineage>
</organism>
<dbReference type="EMBL" id="GBXM01080057">
    <property type="protein sequence ID" value="JAH28520.1"/>
    <property type="molecule type" value="Transcribed_RNA"/>
</dbReference>
<evidence type="ECO:0000313" key="2">
    <source>
        <dbReference type="EMBL" id="JAH28520.1"/>
    </source>
</evidence>
<proteinExistence type="predicted"/>
<sequence length="24" mass="2880">MDQRSFSMTQQDSCAKRHAIRRVQ</sequence>
<feature type="region of interest" description="Disordered" evidence="1">
    <location>
        <begin position="1"/>
        <end position="24"/>
    </location>
</feature>